<dbReference type="Proteomes" id="UP000608522">
    <property type="component" value="Unassembled WGS sequence"/>
</dbReference>
<evidence type="ECO:0000313" key="3">
    <source>
        <dbReference type="Proteomes" id="UP000608522"/>
    </source>
</evidence>
<feature type="transmembrane region" description="Helical" evidence="1">
    <location>
        <begin position="40"/>
        <end position="58"/>
    </location>
</feature>
<reference evidence="3" key="1">
    <citation type="submission" date="2023-07" db="EMBL/GenBank/DDBJ databases">
        <title>Whole genome shotgun sequence of Streptomyces spororaveus NBRC 15456.</title>
        <authorList>
            <person name="Komaki H."/>
            <person name="Tamura T."/>
        </authorList>
    </citation>
    <scope>NUCLEOTIDE SEQUENCE [LARGE SCALE GENOMIC DNA]</scope>
    <source>
        <strain evidence="3">NBRC 15456</strain>
    </source>
</reference>
<sequence>MSGHVQDMAFEHPAKKGGQGRLGRFEKLAELASNFTSSPVFSVFCVLLVAGFVAVHLAHLDVSWQHLLGDAMGAVALLLLALLKNSERRAEHAIQRKLDAIAAALLEQGERQGEPGPAHKDLSKAIGIEDYTA</sequence>
<evidence type="ECO:0000256" key="1">
    <source>
        <dbReference type="SAM" id="Phobius"/>
    </source>
</evidence>
<keyword evidence="1" id="KW-0812">Transmembrane</keyword>
<dbReference type="EMBL" id="BNED01000005">
    <property type="protein sequence ID" value="GHI76862.1"/>
    <property type="molecule type" value="Genomic_DNA"/>
</dbReference>
<evidence type="ECO:0008006" key="4">
    <source>
        <dbReference type="Google" id="ProtNLM"/>
    </source>
</evidence>
<proteinExistence type="predicted"/>
<keyword evidence="1" id="KW-1133">Transmembrane helix</keyword>
<accession>A0ABQ3T9S5</accession>
<comment type="caution">
    <text evidence="2">The sequence shown here is derived from an EMBL/GenBank/DDBJ whole genome shotgun (WGS) entry which is preliminary data.</text>
</comment>
<name>A0ABQ3T9S5_9ACTN</name>
<organism evidence="2 3">
    <name type="scientific">Streptomyces spororaveus</name>
    <dbReference type="NCBI Taxonomy" id="284039"/>
    <lineage>
        <taxon>Bacteria</taxon>
        <taxon>Bacillati</taxon>
        <taxon>Actinomycetota</taxon>
        <taxon>Actinomycetes</taxon>
        <taxon>Kitasatosporales</taxon>
        <taxon>Streptomycetaceae</taxon>
        <taxon>Streptomyces</taxon>
    </lineage>
</organism>
<keyword evidence="1" id="KW-0472">Membrane</keyword>
<gene>
    <name evidence="2" type="ORF">Sspor_24230</name>
</gene>
<keyword evidence="3" id="KW-1185">Reference proteome</keyword>
<feature type="transmembrane region" description="Helical" evidence="1">
    <location>
        <begin position="64"/>
        <end position="83"/>
    </location>
</feature>
<evidence type="ECO:0000313" key="2">
    <source>
        <dbReference type="EMBL" id="GHI76862.1"/>
    </source>
</evidence>
<protein>
    <recommendedName>
        <fullName evidence="4">Low affinity iron permease</fullName>
    </recommendedName>
</protein>